<reference evidence="8" key="3">
    <citation type="submission" date="2025-09" db="UniProtKB">
        <authorList>
            <consortium name="Ensembl"/>
        </authorList>
    </citation>
    <scope>IDENTIFICATION</scope>
    <source>
        <strain evidence="8">breed Abyssinian</strain>
    </source>
</reference>
<evidence type="ECO:0000313" key="8">
    <source>
        <dbReference type="Ensembl" id="ENSFCTP00005041950.1"/>
    </source>
</evidence>
<sequence length="281" mass="31335">MGSEQSSEVESRPNDLNSSVTPSPAKHRAKMDDIVVVAPGSQPSRNVSNDPDVIKLQEIPTFQPLLKGLLSGQTSPTNTKLEKLDSQQVLQLCLRYQDHLHQCAEAVAFDQNALVKRIKEMRKGNIQRKAPRQILLDLKHFCLASEDKTRWDIKENASEGFEGKELLSSGPIRYTLPIPSRPSRFPLSPSPGLIFVVRPRLVSSTSLPLMVSQGAPGQCVYVHLLIQSLSLEHLLPQATVRLWRQIYSTPPFLSGAQPWFFARSWPSLRPPGTILLACKFS</sequence>
<dbReference type="PANTHER" id="PTHR31634:SF2">
    <property type="entry name" value="BLOC-1-RELATED COMPLEX SUBUNIT 5"/>
    <property type="match status" value="1"/>
</dbReference>
<keyword evidence="4" id="KW-0472">Membrane</keyword>
<organism evidence="8 9">
    <name type="scientific">Felis catus</name>
    <name type="common">Cat</name>
    <name type="synonym">Felis silvestris catus</name>
    <dbReference type="NCBI Taxonomy" id="9685"/>
    <lineage>
        <taxon>Eukaryota</taxon>
        <taxon>Metazoa</taxon>
        <taxon>Chordata</taxon>
        <taxon>Craniata</taxon>
        <taxon>Vertebrata</taxon>
        <taxon>Euteleostomi</taxon>
        <taxon>Mammalia</taxon>
        <taxon>Eutheria</taxon>
        <taxon>Laurasiatheria</taxon>
        <taxon>Carnivora</taxon>
        <taxon>Feliformia</taxon>
        <taxon>Felidae</taxon>
        <taxon>Felinae</taxon>
        <taxon>Felis</taxon>
    </lineage>
</organism>
<evidence type="ECO:0000256" key="1">
    <source>
        <dbReference type="ARBA" id="ARBA00004122"/>
    </source>
</evidence>
<dbReference type="GeneTree" id="ENSGT00390000015016"/>
<name>A0ABI7Z498_FELCA</name>
<evidence type="ECO:0000256" key="4">
    <source>
        <dbReference type="ARBA" id="ARBA00023136"/>
    </source>
</evidence>
<evidence type="ECO:0000256" key="7">
    <source>
        <dbReference type="SAM" id="MobiDB-lite"/>
    </source>
</evidence>
<accession>A0ABI7Z498</accession>
<dbReference type="Ensembl" id="ENSFCTT00005057075.1">
    <property type="protein sequence ID" value="ENSFCTP00005041950.1"/>
    <property type="gene ID" value="ENSFCTG00005019842.1"/>
</dbReference>
<gene>
    <name evidence="8" type="primary">BORCS5</name>
</gene>
<keyword evidence="5" id="KW-0458">Lysosome</keyword>
<feature type="region of interest" description="Disordered" evidence="7">
    <location>
        <begin position="1"/>
        <end position="32"/>
    </location>
</feature>
<evidence type="ECO:0000256" key="5">
    <source>
        <dbReference type="ARBA" id="ARBA00023228"/>
    </source>
</evidence>
<dbReference type="CDD" id="cd22789">
    <property type="entry name" value="BORCS5-like"/>
    <property type="match status" value="1"/>
</dbReference>
<comment type="subcellular location">
    <subcellularLocation>
        <location evidence="1">Lysosome membrane</location>
        <topology evidence="1">Lipid-anchor</topology>
        <orientation evidence="1">Cytoplasmic side</orientation>
    </subcellularLocation>
</comment>
<keyword evidence="6" id="KW-0449">Lipoprotein</keyword>
<dbReference type="Pfam" id="PF10158">
    <property type="entry name" value="LOH1CR12"/>
    <property type="match status" value="1"/>
</dbReference>
<dbReference type="InterPro" id="IPR018780">
    <property type="entry name" value="TBORCS5"/>
</dbReference>
<keyword evidence="9" id="KW-1185">Reference proteome</keyword>
<reference evidence="8" key="2">
    <citation type="submission" date="2025-08" db="UniProtKB">
        <authorList>
            <consortium name="Ensembl"/>
        </authorList>
    </citation>
    <scope>IDENTIFICATION</scope>
    <source>
        <strain evidence="8">breed Abyssinian</strain>
    </source>
</reference>
<evidence type="ECO:0000256" key="2">
    <source>
        <dbReference type="ARBA" id="ARBA00010235"/>
    </source>
</evidence>
<evidence type="ECO:0000256" key="6">
    <source>
        <dbReference type="ARBA" id="ARBA00023288"/>
    </source>
</evidence>
<evidence type="ECO:0000313" key="9">
    <source>
        <dbReference type="Proteomes" id="UP000823872"/>
    </source>
</evidence>
<dbReference type="Proteomes" id="UP000823872">
    <property type="component" value="Chromosome B4"/>
</dbReference>
<protein>
    <recommendedName>
        <fullName evidence="3">BLOC-1-related complex subunit 5</fullName>
    </recommendedName>
</protein>
<reference evidence="8 9" key="1">
    <citation type="submission" date="2021-02" db="EMBL/GenBank/DDBJ databases">
        <title>Safari Cat Assemblies.</title>
        <authorList>
            <person name="Bredemeyer K.R."/>
            <person name="Murphy W.J."/>
        </authorList>
    </citation>
    <scope>NUCLEOTIDE SEQUENCE [LARGE SCALE GENOMIC DNA]</scope>
</reference>
<dbReference type="PANTHER" id="PTHR31634">
    <property type="entry name" value="BLOC-1-RELATED COMPLEX SUBUNIT 5"/>
    <property type="match status" value="1"/>
</dbReference>
<feature type="compositionally biased region" description="Polar residues" evidence="7">
    <location>
        <begin position="1"/>
        <end position="22"/>
    </location>
</feature>
<proteinExistence type="inferred from homology"/>
<comment type="similarity">
    <text evidence="2">Belongs to the BORCS5 family.</text>
</comment>
<evidence type="ECO:0000256" key="3">
    <source>
        <dbReference type="ARBA" id="ARBA00022300"/>
    </source>
</evidence>